<name>A0A4R8DQE6_9BACT</name>
<dbReference type="GO" id="GO:0051287">
    <property type="term" value="F:NAD binding"/>
    <property type="evidence" value="ECO:0007669"/>
    <property type="project" value="InterPro"/>
</dbReference>
<feature type="domain" description="D-isomer specific 2-hydroxyacid dehydrogenase NAD-binding" evidence="4">
    <location>
        <begin position="106"/>
        <end position="287"/>
    </location>
</feature>
<dbReference type="PANTHER" id="PTHR10996">
    <property type="entry name" value="2-HYDROXYACID DEHYDROGENASE-RELATED"/>
    <property type="match status" value="1"/>
</dbReference>
<keyword evidence="1 2" id="KW-0560">Oxidoreductase</keyword>
<comment type="similarity">
    <text evidence="2">Belongs to the D-isomer specific 2-hydroxyacid dehydrogenase family.</text>
</comment>
<dbReference type="GO" id="GO:0030267">
    <property type="term" value="F:glyoxylate reductase (NADPH) activity"/>
    <property type="evidence" value="ECO:0007669"/>
    <property type="project" value="TreeGrafter"/>
</dbReference>
<dbReference type="InterPro" id="IPR006139">
    <property type="entry name" value="D-isomer_2_OHA_DH_cat_dom"/>
</dbReference>
<gene>
    <name evidence="5" type="ORF">EDB95_1166</name>
</gene>
<dbReference type="GO" id="GO:0016618">
    <property type="term" value="F:hydroxypyruvate reductase [NAD(P)H] activity"/>
    <property type="evidence" value="ECO:0007669"/>
    <property type="project" value="TreeGrafter"/>
</dbReference>
<dbReference type="SUPFAM" id="SSF52283">
    <property type="entry name" value="Formate/glycerate dehydrogenase catalytic domain-like"/>
    <property type="match status" value="1"/>
</dbReference>
<dbReference type="GO" id="GO:0005829">
    <property type="term" value="C:cytosol"/>
    <property type="evidence" value="ECO:0007669"/>
    <property type="project" value="TreeGrafter"/>
</dbReference>
<dbReference type="AlphaFoldDB" id="A0A4R8DQE6"/>
<dbReference type="OrthoDB" id="9777288at2"/>
<dbReference type="SUPFAM" id="SSF51735">
    <property type="entry name" value="NAD(P)-binding Rossmann-fold domains"/>
    <property type="match status" value="1"/>
</dbReference>
<proteinExistence type="inferred from homology"/>
<dbReference type="Pfam" id="PF00389">
    <property type="entry name" value="2-Hacid_dh"/>
    <property type="match status" value="1"/>
</dbReference>
<dbReference type="InterPro" id="IPR050223">
    <property type="entry name" value="D-isomer_2-hydroxyacid_DH"/>
</dbReference>
<evidence type="ECO:0000313" key="5">
    <source>
        <dbReference type="EMBL" id="TDX00149.1"/>
    </source>
</evidence>
<dbReference type="Pfam" id="PF02826">
    <property type="entry name" value="2-Hacid_dh_C"/>
    <property type="match status" value="1"/>
</dbReference>
<evidence type="ECO:0000256" key="1">
    <source>
        <dbReference type="ARBA" id="ARBA00023002"/>
    </source>
</evidence>
<evidence type="ECO:0000259" key="4">
    <source>
        <dbReference type="Pfam" id="PF02826"/>
    </source>
</evidence>
<feature type="domain" description="D-isomer specific 2-hydroxyacid dehydrogenase catalytic" evidence="3">
    <location>
        <begin position="9"/>
        <end position="304"/>
    </location>
</feature>
<dbReference type="RefSeq" id="WP_133991462.1">
    <property type="nucleotide sequence ID" value="NZ_SODV01000001.1"/>
</dbReference>
<sequence>MRKVIITAKSHEILREKLPQHGYQVDYRPDISYDELLQSIHGVEGLVVSTRVPINQALLEAGTDLRWIGRLGSGMELIDVDFAHSRGIQVVSSPEGNCDAVGEHALGMLLGLMNRITWSHHEVAEGLWKRDPNRGWELGGKTVGIVGFGHTGAAFAKKLEGFDVTILAYDKFKAGFARGNIREASLEQVCRYADVLSFHVPLTVETRYMADTALFRSLGQKPYILNTSRGEVLRTAALIEALKEGWVAGAGLDVLENERLETYSPAEKEQLRWLTSQPNVIVTPHIAGYSHESFFKMSRVILEKLNLD</sequence>
<evidence type="ECO:0000259" key="3">
    <source>
        <dbReference type="Pfam" id="PF00389"/>
    </source>
</evidence>
<organism evidence="5 6">
    <name type="scientific">Dinghuibacter silviterrae</name>
    <dbReference type="NCBI Taxonomy" id="1539049"/>
    <lineage>
        <taxon>Bacteria</taxon>
        <taxon>Pseudomonadati</taxon>
        <taxon>Bacteroidota</taxon>
        <taxon>Chitinophagia</taxon>
        <taxon>Chitinophagales</taxon>
        <taxon>Chitinophagaceae</taxon>
        <taxon>Dinghuibacter</taxon>
    </lineage>
</organism>
<comment type="caution">
    <text evidence="5">The sequence shown here is derived from an EMBL/GenBank/DDBJ whole genome shotgun (WGS) entry which is preliminary data.</text>
</comment>
<dbReference type="PROSITE" id="PS00670">
    <property type="entry name" value="D_2_HYDROXYACID_DH_2"/>
    <property type="match status" value="1"/>
</dbReference>
<dbReference type="InterPro" id="IPR029753">
    <property type="entry name" value="D-isomer_DH_CS"/>
</dbReference>
<protein>
    <submittedName>
        <fullName evidence="5">D-3-phosphoglycerate dehydrogenase</fullName>
    </submittedName>
</protein>
<dbReference type="Gene3D" id="3.40.50.720">
    <property type="entry name" value="NAD(P)-binding Rossmann-like Domain"/>
    <property type="match status" value="2"/>
</dbReference>
<dbReference type="Proteomes" id="UP000294498">
    <property type="component" value="Unassembled WGS sequence"/>
</dbReference>
<dbReference type="InterPro" id="IPR036291">
    <property type="entry name" value="NAD(P)-bd_dom_sf"/>
</dbReference>
<dbReference type="EMBL" id="SODV01000001">
    <property type="protein sequence ID" value="TDX00149.1"/>
    <property type="molecule type" value="Genomic_DNA"/>
</dbReference>
<dbReference type="PANTHER" id="PTHR10996:SF283">
    <property type="entry name" value="GLYOXYLATE_HYDROXYPYRUVATE REDUCTASE B"/>
    <property type="match status" value="1"/>
</dbReference>
<keyword evidence="6" id="KW-1185">Reference proteome</keyword>
<dbReference type="InterPro" id="IPR006140">
    <property type="entry name" value="D-isomer_DH_NAD-bd"/>
</dbReference>
<accession>A0A4R8DQE6</accession>
<evidence type="ECO:0000256" key="2">
    <source>
        <dbReference type="RuleBase" id="RU003719"/>
    </source>
</evidence>
<evidence type="ECO:0000313" key="6">
    <source>
        <dbReference type="Proteomes" id="UP000294498"/>
    </source>
</evidence>
<reference evidence="5 6" key="1">
    <citation type="submission" date="2019-03" db="EMBL/GenBank/DDBJ databases">
        <title>Genomic Encyclopedia of Type Strains, Phase IV (KMG-IV): sequencing the most valuable type-strain genomes for metagenomic binning, comparative biology and taxonomic classification.</title>
        <authorList>
            <person name="Goeker M."/>
        </authorList>
    </citation>
    <scope>NUCLEOTIDE SEQUENCE [LARGE SCALE GENOMIC DNA]</scope>
    <source>
        <strain evidence="5 6">DSM 100059</strain>
    </source>
</reference>